<accession>A0A8K0ID30</accession>
<protein>
    <submittedName>
        <fullName evidence="2">Uncharacterized protein</fullName>
    </submittedName>
</protein>
<reference evidence="2" key="2">
    <citation type="submission" date="2019-07" db="EMBL/GenBank/DDBJ databases">
        <authorList>
            <person name="Yang Y."/>
            <person name="Bocs S."/>
            <person name="Baudouin L."/>
        </authorList>
    </citation>
    <scope>NUCLEOTIDE SEQUENCE</scope>
    <source>
        <tissue evidence="2">Spear leaf of Hainan Tall coconut</tissue>
    </source>
</reference>
<evidence type="ECO:0000256" key="1">
    <source>
        <dbReference type="SAM" id="MobiDB-lite"/>
    </source>
</evidence>
<keyword evidence="3" id="KW-1185">Reference proteome</keyword>
<proteinExistence type="predicted"/>
<organism evidence="2 3">
    <name type="scientific">Cocos nucifera</name>
    <name type="common">Coconut palm</name>
    <dbReference type="NCBI Taxonomy" id="13894"/>
    <lineage>
        <taxon>Eukaryota</taxon>
        <taxon>Viridiplantae</taxon>
        <taxon>Streptophyta</taxon>
        <taxon>Embryophyta</taxon>
        <taxon>Tracheophyta</taxon>
        <taxon>Spermatophyta</taxon>
        <taxon>Magnoliopsida</taxon>
        <taxon>Liliopsida</taxon>
        <taxon>Arecaceae</taxon>
        <taxon>Arecoideae</taxon>
        <taxon>Cocoseae</taxon>
        <taxon>Attaleinae</taxon>
        <taxon>Cocos</taxon>
    </lineage>
</organism>
<feature type="compositionally biased region" description="Basic and acidic residues" evidence="1">
    <location>
        <begin position="9"/>
        <end position="23"/>
    </location>
</feature>
<evidence type="ECO:0000313" key="3">
    <source>
        <dbReference type="Proteomes" id="UP000797356"/>
    </source>
</evidence>
<feature type="region of interest" description="Disordered" evidence="1">
    <location>
        <begin position="1"/>
        <end position="23"/>
    </location>
</feature>
<gene>
    <name evidence="2" type="ORF">COCNU_06G016340</name>
</gene>
<sequence>MAEIGDIGGSRKEAEQEARKEKGGVVVAPKVVVPTGALRAMVPIGALEGCNQDRHLLREKKSSDGMIPMADGYEEDMRRRGKTRVQSGSTFAKRKGEL</sequence>
<feature type="region of interest" description="Disordered" evidence="1">
    <location>
        <begin position="61"/>
        <end position="98"/>
    </location>
</feature>
<dbReference type="EMBL" id="CM017877">
    <property type="protein sequence ID" value="KAG1347805.1"/>
    <property type="molecule type" value="Genomic_DNA"/>
</dbReference>
<dbReference type="AlphaFoldDB" id="A0A8K0ID30"/>
<name>A0A8K0ID30_COCNU</name>
<reference evidence="2" key="1">
    <citation type="journal article" date="2017" name="Gigascience">
        <title>The genome draft of coconut (Cocos nucifera).</title>
        <authorList>
            <person name="Xiao Y."/>
            <person name="Xu P."/>
            <person name="Fan H."/>
            <person name="Baudouin L."/>
            <person name="Xia W."/>
            <person name="Bocs S."/>
            <person name="Xu J."/>
            <person name="Li Q."/>
            <person name="Guo A."/>
            <person name="Zhou L."/>
            <person name="Li J."/>
            <person name="Wu Y."/>
            <person name="Ma Z."/>
            <person name="Armero A."/>
            <person name="Issali A.E."/>
            <person name="Liu N."/>
            <person name="Peng M."/>
            <person name="Yang Y."/>
        </authorList>
    </citation>
    <scope>NUCLEOTIDE SEQUENCE</scope>
    <source>
        <tissue evidence="2">Spear leaf of Hainan Tall coconut</tissue>
    </source>
</reference>
<evidence type="ECO:0000313" key="2">
    <source>
        <dbReference type="EMBL" id="KAG1347805.1"/>
    </source>
</evidence>
<dbReference type="Proteomes" id="UP000797356">
    <property type="component" value="Chromosome 6"/>
</dbReference>
<comment type="caution">
    <text evidence="2">The sequence shown here is derived from an EMBL/GenBank/DDBJ whole genome shotgun (WGS) entry which is preliminary data.</text>
</comment>